<evidence type="ECO:0000256" key="2">
    <source>
        <dbReference type="ARBA" id="ARBA00023125"/>
    </source>
</evidence>
<dbReference type="Gene3D" id="2.60.120.10">
    <property type="entry name" value="Jelly Rolls"/>
    <property type="match status" value="1"/>
</dbReference>
<dbReference type="Pfam" id="PF12833">
    <property type="entry name" value="HTH_18"/>
    <property type="match status" value="1"/>
</dbReference>
<dbReference type="Proteomes" id="UP000245362">
    <property type="component" value="Unassembled WGS sequence"/>
</dbReference>
<name>A0A2U3B9G5_9VIBR</name>
<dbReference type="PANTHER" id="PTHR43280:SF28">
    <property type="entry name" value="HTH-TYPE TRANSCRIPTIONAL ACTIVATOR RHAS"/>
    <property type="match status" value="1"/>
</dbReference>
<dbReference type="InterPro" id="IPR009057">
    <property type="entry name" value="Homeodomain-like_sf"/>
</dbReference>
<evidence type="ECO:0000256" key="1">
    <source>
        <dbReference type="ARBA" id="ARBA00023015"/>
    </source>
</evidence>
<dbReference type="InterPro" id="IPR020449">
    <property type="entry name" value="Tscrpt_reg_AraC-type_HTH"/>
</dbReference>
<evidence type="ECO:0000259" key="4">
    <source>
        <dbReference type="PROSITE" id="PS01124"/>
    </source>
</evidence>
<evidence type="ECO:0000313" key="5">
    <source>
        <dbReference type="EMBL" id="PWI33422.1"/>
    </source>
</evidence>
<organism evidence="5 6">
    <name type="scientific">Vibrio albus</name>
    <dbReference type="NCBI Taxonomy" id="2200953"/>
    <lineage>
        <taxon>Bacteria</taxon>
        <taxon>Pseudomonadati</taxon>
        <taxon>Pseudomonadota</taxon>
        <taxon>Gammaproteobacteria</taxon>
        <taxon>Vibrionales</taxon>
        <taxon>Vibrionaceae</taxon>
        <taxon>Vibrio</taxon>
    </lineage>
</organism>
<dbReference type="InterPro" id="IPR014710">
    <property type="entry name" value="RmlC-like_jellyroll"/>
</dbReference>
<reference evidence="5 6" key="1">
    <citation type="submission" date="2018-05" db="EMBL/GenBank/DDBJ databases">
        <title>Vibrio limimaris sp. nov., isolated from marine sediment.</title>
        <authorList>
            <person name="Li C.-M."/>
        </authorList>
    </citation>
    <scope>NUCLEOTIDE SEQUENCE [LARGE SCALE GENOMIC DNA]</scope>
    <source>
        <strain evidence="5 6">E4404</strain>
    </source>
</reference>
<evidence type="ECO:0000256" key="3">
    <source>
        <dbReference type="ARBA" id="ARBA00023163"/>
    </source>
</evidence>
<protein>
    <submittedName>
        <fullName evidence="5">AraC family transcriptional regulator</fullName>
    </submittedName>
</protein>
<comment type="caution">
    <text evidence="5">The sequence shown here is derived from an EMBL/GenBank/DDBJ whole genome shotgun (WGS) entry which is preliminary data.</text>
</comment>
<keyword evidence="3" id="KW-0804">Transcription</keyword>
<dbReference type="PRINTS" id="PR00032">
    <property type="entry name" value="HTHARAC"/>
</dbReference>
<keyword evidence="2" id="KW-0238">DNA-binding</keyword>
<dbReference type="PANTHER" id="PTHR43280">
    <property type="entry name" value="ARAC-FAMILY TRANSCRIPTIONAL REGULATOR"/>
    <property type="match status" value="1"/>
</dbReference>
<dbReference type="Gene3D" id="1.10.10.60">
    <property type="entry name" value="Homeodomain-like"/>
    <property type="match status" value="2"/>
</dbReference>
<evidence type="ECO:0000313" key="6">
    <source>
        <dbReference type="Proteomes" id="UP000245362"/>
    </source>
</evidence>
<sequence>MKTSLSIRTYTKRFSRHVHDSYHQLVLPIQGNIHIDMDGFLGKVSVGECVVIPKGVAHGFNADEAARFIVADLDELPSHLISEELAVFSTSPPLLSFIHFVEKQLEYQVDSAIEASMVSIFTLLLGQQELSRTNDPRIRVVKVMISERLAEPLTIQSLAKVAYLSPTQFKKLFKENIGMSVLKYITEQRMEKAKALLTHTDLPVQWVAERVGYSDLSAFSRRFSAHYGMSPREFARS</sequence>
<dbReference type="InterPro" id="IPR018060">
    <property type="entry name" value="HTH_AraC"/>
</dbReference>
<dbReference type="PROSITE" id="PS00041">
    <property type="entry name" value="HTH_ARAC_FAMILY_1"/>
    <property type="match status" value="1"/>
</dbReference>
<feature type="domain" description="HTH araC/xylS-type" evidence="4">
    <location>
        <begin position="139"/>
        <end position="237"/>
    </location>
</feature>
<keyword evidence="1" id="KW-0805">Transcription regulation</keyword>
<dbReference type="EMBL" id="QFWT01000005">
    <property type="protein sequence ID" value="PWI33422.1"/>
    <property type="molecule type" value="Genomic_DNA"/>
</dbReference>
<dbReference type="InterPro" id="IPR011051">
    <property type="entry name" value="RmlC_Cupin_sf"/>
</dbReference>
<proteinExistence type="predicted"/>
<dbReference type="PROSITE" id="PS01124">
    <property type="entry name" value="HTH_ARAC_FAMILY_2"/>
    <property type="match status" value="1"/>
</dbReference>
<dbReference type="SUPFAM" id="SSF46689">
    <property type="entry name" value="Homeodomain-like"/>
    <property type="match status" value="2"/>
</dbReference>
<dbReference type="InterPro" id="IPR018062">
    <property type="entry name" value="HTH_AraC-typ_CS"/>
</dbReference>
<dbReference type="GO" id="GO:0003700">
    <property type="term" value="F:DNA-binding transcription factor activity"/>
    <property type="evidence" value="ECO:0007669"/>
    <property type="project" value="InterPro"/>
</dbReference>
<dbReference type="AlphaFoldDB" id="A0A2U3B9G5"/>
<gene>
    <name evidence="5" type="ORF">DI392_11285</name>
</gene>
<dbReference type="SUPFAM" id="SSF51182">
    <property type="entry name" value="RmlC-like cupins"/>
    <property type="match status" value="1"/>
</dbReference>
<dbReference type="RefSeq" id="WP_109320006.1">
    <property type="nucleotide sequence ID" value="NZ_QFWT01000005.1"/>
</dbReference>
<dbReference type="OrthoDB" id="5740883at2"/>
<dbReference type="SMART" id="SM00342">
    <property type="entry name" value="HTH_ARAC"/>
    <property type="match status" value="1"/>
</dbReference>
<accession>A0A2U3B9G5</accession>
<dbReference type="GO" id="GO:0043565">
    <property type="term" value="F:sequence-specific DNA binding"/>
    <property type="evidence" value="ECO:0007669"/>
    <property type="project" value="InterPro"/>
</dbReference>
<keyword evidence="6" id="KW-1185">Reference proteome</keyword>